<evidence type="ECO:0000256" key="1">
    <source>
        <dbReference type="SAM" id="MobiDB-lite"/>
    </source>
</evidence>
<dbReference type="EMBL" id="QJJK01000019">
    <property type="protein sequence ID" value="PXW51569.1"/>
    <property type="molecule type" value="Genomic_DNA"/>
</dbReference>
<reference evidence="2 3" key="1">
    <citation type="submission" date="2018-05" db="EMBL/GenBank/DDBJ databases">
        <title>Genomic Encyclopedia of Type Strains, Phase IV (KMG-IV): sequencing the most valuable type-strain genomes for metagenomic binning, comparative biology and taxonomic classification.</title>
        <authorList>
            <person name="Goeker M."/>
        </authorList>
    </citation>
    <scope>NUCLEOTIDE SEQUENCE [LARGE SCALE GENOMIC DNA]</scope>
    <source>
        <strain evidence="2 3">DSM 6462</strain>
    </source>
</reference>
<accession>A0A2V3TUD0</accession>
<evidence type="ECO:0000313" key="2">
    <source>
        <dbReference type="EMBL" id="PXW51569.1"/>
    </source>
</evidence>
<organism evidence="2 3">
    <name type="scientific">Chelatococcus asaccharovorans</name>
    <dbReference type="NCBI Taxonomy" id="28210"/>
    <lineage>
        <taxon>Bacteria</taxon>
        <taxon>Pseudomonadati</taxon>
        <taxon>Pseudomonadota</taxon>
        <taxon>Alphaproteobacteria</taxon>
        <taxon>Hyphomicrobiales</taxon>
        <taxon>Chelatococcaceae</taxon>
        <taxon>Chelatococcus</taxon>
    </lineage>
</organism>
<comment type="caution">
    <text evidence="2">The sequence shown here is derived from an EMBL/GenBank/DDBJ whole genome shotgun (WGS) entry which is preliminary data.</text>
</comment>
<dbReference type="AlphaFoldDB" id="A0A2V3TUD0"/>
<evidence type="ECO:0000313" key="3">
    <source>
        <dbReference type="Proteomes" id="UP000248021"/>
    </source>
</evidence>
<gene>
    <name evidence="2" type="ORF">C7450_1196</name>
</gene>
<protein>
    <submittedName>
        <fullName evidence="2">Uncharacterized protein</fullName>
    </submittedName>
</protein>
<dbReference type="RefSeq" id="WP_170147531.1">
    <property type="nucleotide sequence ID" value="NZ_JAHBRY010000005.1"/>
</dbReference>
<proteinExistence type="predicted"/>
<name>A0A2V3TUD0_9HYPH</name>
<keyword evidence="3" id="KW-1185">Reference proteome</keyword>
<feature type="region of interest" description="Disordered" evidence="1">
    <location>
        <begin position="24"/>
        <end position="48"/>
    </location>
</feature>
<dbReference type="Proteomes" id="UP000248021">
    <property type="component" value="Unassembled WGS sequence"/>
</dbReference>
<sequence length="48" mass="5208">MSIPQCSRLLGVYAGHLHRLVRPTKAEMAGHVPEASPGRAPTRSREDA</sequence>